<protein>
    <submittedName>
        <fullName evidence="7">Deoxynucleotidyltransferase terminal-interacting protein 1</fullName>
    </submittedName>
</protein>
<comment type="subcellular location">
    <subcellularLocation>
        <location evidence="1">Nucleus</location>
    </subcellularLocation>
</comment>
<feature type="domain" description="DNTTIP1 dimerisation" evidence="5">
    <location>
        <begin position="52"/>
        <end position="118"/>
    </location>
</feature>
<dbReference type="Proteomes" id="UP000887458">
    <property type="component" value="Unassembled WGS sequence"/>
</dbReference>
<accession>A0ABQ8J9A0</accession>
<feature type="compositionally biased region" description="Polar residues" evidence="4">
    <location>
        <begin position="145"/>
        <end position="163"/>
    </location>
</feature>
<evidence type="ECO:0000259" key="5">
    <source>
        <dbReference type="Pfam" id="PF18192"/>
    </source>
</evidence>
<keyword evidence="3" id="KW-0539">Nucleus</keyword>
<organism evidence="7 8">
    <name type="scientific">Dermatophagoides pteronyssinus</name>
    <name type="common">European house dust mite</name>
    <dbReference type="NCBI Taxonomy" id="6956"/>
    <lineage>
        <taxon>Eukaryota</taxon>
        <taxon>Metazoa</taxon>
        <taxon>Ecdysozoa</taxon>
        <taxon>Arthropoda</taxon>
        <taxon>Chelicerata</taxon>
        <taxon>Arachnida</taxon>
        <taxon>Acari</taxon>
        <taxon>Acariformes</taxon>
        <taxon>Sarcoptiformes</taxon>
        <taxon>Astigmata</taxon>
        <taxon>Psoroptidia</taxon>
        <taxon>Analgoidea</taxon>
        <taxon>Pyroglyphidae</taxon>
        <taxon>Dermatophagoidinae</taxon>
        <taxon>Dermatophagoides</taxon>
    </lineage>
</organism>
<evidence type="ECO:0000313" key="8">
    <source>
        <dbReference type="Proteomes" id="UP000887458"/>
    </source>
</evidence>
<keyword evidence="8" id="KW-1185">Reference proteome</keyword>
<feature type="region of interest" description="Disordered" evidence="4">
    <location>
        <begin position="382"/>
        <end position="415"/>
    </location>
</feature>
<dbReference type="InterPro" id="IPR049121">
    <property type="entry name" value="TdIF1_C"/>
</dbReference>
<feature type="compositionally biased region" description="Basic residues" evidence="4">
    <location>
        <begin position="165"/>
        <end position="182"/>
    </location>
</feature>
<proteinExistence type="predicted"/>
<dbReference type="Pfam" id="PF21229">
    <property type="entry name" value="TdIF1_2nd"/>
    <property type="match status" value="1"/>
</dbReference>
<dbReference type="PANTHER" id="PTHR23399:SF2">
    <property type="entry name" value="DEOXYNUCLEOTIDYLTRANSFERASE TERMINAL-INTERACTING PROTEIN 1"/>
    <property type="match status" value="1"/>
</dbReference>
<evidence type="ECO:0000256" key="2">
    <source>
        <dbReference type="ARBA" id="ARBA00023125"/>
    </source>
</evidence>
<dbReference type="Pfam" id="PF18192">
    <property type="entry name" value="DNTTIP1_dimer"/>
    <property type="match status" value="1"/>
</dbReference>
<dbReference type="EMBL" id="NJHN03000060">
    <property type="protein sequence ID" value="KAH9419154.1"/>
    <property type="molecule type" value="Genomic_DNA"/>
</dbReference>
<evidence type="ECO:0000256" key="1">
    <source>
        <dbReference type="ARBA" id="ARBA00004123"/>
    </source>
</evidence>
<sequence length="415" mass="47692">MDLSHTNTITIKPFNMRYVSLENFPPNDRKCSSRVAAINRFREEYPINCPFKSINLLRQLLQTKINQEIGDILQKYRQTFLEPVFNNVRQNLRNNELANDLNINAFMHQVLDEAKKMFPLDDNDKMLVKLRQQEQDNDCDKERQPNSNHSNNQQISTASNSSGRPRGRPKLNRTVLKTKAKRKRKTFIMSSNATQNLVIANNDDMAATTNSSANSTLKNANKNKLIGDNESKWDPSRLSTKTLFVLGSKANKALGFGAARGRLYSKHSNLFRYIGDHEDKEWLHKNQLMPTTGGKAYLLVRDDIIELLNSDEYRETPGVDVDEMGEGFTVPQSMIDKISTSMIRMTNISIKQSYKSAMNDQRIKVHPESMVINRSEIDTYDETGHLFDNDDNGDDDDDNFDYENDDEQDKDFTID</sequence>
<reference evidence="7 8" key="1">
    <citation type="journal article" date="2018" name="J. Allergy Clin. Immunol.">
        <title>High-quality assembly of Dermatophagoides pteronyssinus genome and transcriptome reveals a wide range of novel allergens.</title>
        <authorList>
            <person name="Liu X.Y."/>
            <person name="Yang K.Y."/>
            <person name="Wang M.Q."/>
            <person name="Kwok J.S."/>
            <person name="Zeng X."/>
            <person name="Yang Z."/>
            <person name="Xiao X.J."/>
            <person name="Lau C.P."/>
            <person name="Li Y."/>
            <person name="Huang Z.M."/>
            <person name="Ba J.G."/>
            <person name="Yim A.K."/>
            <person name="Ouyang C.Y."/>
            <person name="Ngai S.M."/>
            <person name="Chan T.F."/>
            <person name="Leung E.L."/>
            <person name="Liu L."/>
            <person name="Liu Z.G."/>
            <person name="Tsui S.K."/>
        </authorList>
    </citation>
    <scope>NUCLEOTIDE SEQUENCE [LARGE SCALE GENOMIC DNA]</scope>
    <source>
        <strain evidence="7">Derp</strain>
    </source>
</reference>
<gene>
    <name evidence="7" type="primary">DNTTIP1</name>
    <name evidence="7" type="ORF">DERP_005658</name>
</gene>
<evidence type="ECO:0000256" key="3">
    <source>
        <dbReference type="ARBA" id="ARBA00023242"/>
    </source>
</evidence>
<feature type="compositionally biased region" description="Acidic residues" evidence="4">
    <location>
        <begin position="389"/>
        <end position="409"/>
    </location>
</feature>
<name>A0ABQ8J9A0_DERPT</name>
<feature type="compositionally biased region" description="Basic and acidic residues" evidence="4">
    <location>
        <begin position="133"/>
        <end position="144"/>
    </location>
</feature>
<dbReference type="PANTHER" id="PTHR23399">
    <property type="entry name" value="DEOXYNUCLEOTIDYLTRANSFERASE TERMINAL-INTERACTING PROTEIN 1"/>
    <property type="match status" value="1"/>
</dbReference>
<reference evidence="7 8" key="2">
    <citation type="journal article" date="2022" name="Mol. Biol. Evol.">
        <title>Comparative Genomics Reveals Insights into the Divergent Evolution of Astigmatic Mites and Household Pest Adaptations.</title>
        <authorList>
            <person name="Xiong Q."/>
            <person name="Wan A.T."/>
            <person name="Liu X."/>
            <person name="Fung C.S."/>
            <person name="Xiao X."/>
            <person name="Malainual N."/>
            <person name="Hou J."/>
            <person name="Wang L."/>
            <person name="Wang M."/>
            <person name="Yang K.Y."/>
            <person name="Cui Y."/>
            <person name="Leung E.L."/>
            <person name="Nong W."/>
            <person name="Shin S.K."/>
            <person name="Au S.W."/>
            <person name="Jeong K.Y."/>
            <person name="Chew F.T."/>
            <person name="Hui J.H."/>
            <person name="Leung T.F."/>
            <person name="Tungtrongchitr A."/>
            <person name="Zhong N."/>
            <person name="Liu Z."/>
            <person name="Tsui S.K."/>
        </authorList>
    </citation>
    <scope>NUCLEOTIDE SEQUENCE [LARGE SCALE GENOMIC DNA]</scope>
    <source>
        <strain evidence="7">Derp</strain>
    </source>
</reference>
<feature type="domain" description="TdIF1 C-terminal" evidence="6">
    <location>
        <begin position="242"/>
        <end position="338"/>
    </location>
</feature>
<evidence type="ECO:0000313" key="7">
    <source>
        <dbReference type="EMBL" id="KAH9419154.1"/>
    </source>
</evidence>
<dbReference type="InterPro" id="IPR041384">
    <property type="entry name" value="DNTTIP1_dimer"/>
</dbReference>
<evidence type="ECO:0000259" key="6">
    <source>
        <dbReference type="Pfam" id="PF21229"/>
    </source>
</evidence>
<keyword evidence="2" id="KW-0238">DNA-binding</keyword>
<evidence type="ECO:0000256" key="4">
    <source>
        <dbReference type="SAM" id="MobiDB-lite"/>
    </source>
</evidence>
<dbReference type="InterPro" id="IPR026064">
    <property type="entry name" value="TdIF1"/>
</dbReference>
<feature type="region of interest" description="Disordered" evidence="4">
    <location>
        <begin position="133"/>
        <end position="182"/>
    </location>
</feature>
<comment type="caution">
    <text evidence="7">The sequence shown here is derived from an EMBL/GenBank/DDBJ whole genome shotgun (WGS) entry which is preliminary data.</text>
</comment>